<feature type="region of interest" description="Disordered" evidence="1">
    <location>
        <begin position="50"/>
        <end position="100"/>
    </location>
</feature>
<sequence>MASSQETGGGVHTEKLDRLIAEASASGGAERANTPLLVIGLTDALGLPRPQMASAENARNDHVFGRQIDSPRPNGSPPFASSAPPNTTSKAQRQQSPSSL</sequence>
<evidence type="ECO:0000313" key="2">
    <source>
        <dbReference type="EMBL" id="TFF17871.1"/>
    </source>
</evidence>
<dbReference type="Proteomes" id="UP000298179">
    <property type="component" value="Unassembled WGS sequence"/>
</dbReference>
<evidence type="ECO:0000256" key="1">
    <source>
        <dbReference type="SAM" id="MobiDB-lite"/>
    </source>
</evidence>
<evidence type="ECO:0000313" key="3">
    <source>
        <dbReference type="Proteomes" id="UP000298179"/>
    </source>
</evidence>
<proteinExistence type="predicted"/>
<feature type="compositionally biased region" description="Polar residues" evidence="1">
    <location>
        <begin position="83"/>
        <end position="100"/>
    </location>
</feature>
<protein>
    <submittedName>
        <fullName evidence="2">Uncharacterized protein</fullName>
    </submittedName>
</protein>
<dbReference type="EMBL" id="SOZD01000013">
    <property type="protein sequence ID" value="TFF17871.1"/>
    <property type="molecule type" value="Genomic_DNA"/>
</dbReference>
<keyword evidence="3" id="KW-1185">Reference proteome</keyword>
<comment type="caution">
    <text evidence="2">The sequence shown here is derived from an EMBL/GenBank/DDBJ whole genome shotgun (WGS) entry which is preliminary data.</text>
</comment>
<organism evidence="2 3">
    <name type="scientific">Jiella endophytica</name>
    <dbReference type="NCBI Taxonomy" id="2558362"/>
    <lineage>
        <taxon>Bacteria</taxon>
        <taxon>Pseudomonadati</taxon>
        <taxon>Pseudomonadota</taxon>
        <taxon>Alphaproteobacteria</taxon>
        <taxon>Hyphomicrobiales</taxon>
        <taxon>Aurantimonadaceae</taxon>
        <taxon>Jiella</taxon>
    </lineage>
</organism>
<accession>A0A4Y8R8L2</accession>
<gene>
    <name evidence="2" type="ORF">E3C22_23165</name>
</gene>
<dbReference type="RefSeq" id="WP_134764261.1">
    <property type="nucleotide sequence ID" value="NZ_SOZD01000013.1"/>
</dbReference>
<reference evidence="2 3" key="1">
    <citation type="submission" date="2019-03" db="EMBL/GenBank/DDBJ databases">
        <title>Jiella endophytica sp. nov., a novel endophytic bacterium isolated from root of Ficus microcarpa Linn. f.</title>
        <authorList>
            <person name="Tuo L."/>
        </authorList>
    </citation>
    <scope>NUCLEOTIDE SEQUENCE [LARGE SCALE GENOMIC DNA]</scope>
    <source>
        <strain evidence="2 3">CBS5Q-3</strain>
    </source>
</reference>
<dbReference type="AlphaFoldDB" id="A0A4Y8R8L2"/>
<name>A0A4Y8R8L2_9HYPH</name>
<dbReference type="OrthoDB" id="9806213at2"/>